<dbReference type="EMBL" id="JAWDJW010008281">
    <property type="protein sequence ID" value="KAK3060798.1"/>
    <property type="molecule type" value="Genomic_DNA"/>
</dbReference>
<protein>
    <submittedName>
        <fullName evidence="1">Uncharacterized protein</fullName>
    </submittedName>
</protein>
<organism evidence="1 2">
    <name type="scientific">Coniosporium uncinatum</name>
    <dbReference type="NCBI Taxonomy" id="93489"/>
    <lineage>
        <taxon>Eukaryota</taxon>
        <taxon>Fungi</taxon>
        <taxon>Dikarya</taxon>
        <taxon>Ascomycota</taxon>
        <taxon>Pezizomycotina</taxon>
        <taxon>Dothideomycetes</taxon>
        <taxon>Dothideomycetes incertae sedis</taxon>
        <taxon>Coniosporium</taxon>
    </lineage>
</organism>
<reference evidence="1" key="1">
    <citation type="submission" date="2024-09" db="EMBL/GenBank/DDBJ databases">
        <title>Black Yeasts Isolated from many extreme environments.</title>
        <authorList>
            <person name="Coleine C."/>
            <person name="Stajich J.E."/>
            <person name="Selbmann L."/>
        </authorList>
    </citation>
    <scope>NUCLEOTIDE SEQUENCE</scope>
    <source>
        <strain evidence="1">CCFEE 5737</strain>
    </source>
</reference>
<gene>
    <name evidence="1" type="ORF">LTS18_007657</name>
</gene>
<comment type="caution">
    <text evidence="1">The sequence shown here is derived from an EMBL/GenBank/DDBJ whole genome shotgun (WGS) entry which is preliminary data.</text>
</comment>
<sequence length="465" mass="52783">MSGPLTNTSSKGRVPTGYADEIVLSNASFKQLHRSVESATGPPAKKRKREAKGDPADVYGYRGPWAKYEEVRPDAAPDDEEEEVEYVVEYEEDEIEDIDRAPLPKGATDYAETGDGSEKSEFHGKSQYDYQGRTYMHVPRDLDIDLHSDIADLQCYHPKKLIHTWKPSSKPINQMRFFPGSGHLLLTASADAKIRLYDVYHDRELLRSFSGHTKSVNDIDFTANGEQFLSASYDRTIKSWNTETGQCLSRFSTKGNPHVVRWNPDPKHSWEFLAGMSNKKILQFDTRTGGDPIQEYDHHLSAVNTLTFCDENRRFMSTSDDKSMRAWEYGIPVPIKFVAEPEMYSMVRSASHPRKNFVAYQSLDNQIIIWGSSERFKQNNKKASLSSFRGHNCTGYAIDVAFSPDGNILSSGDTGGYVCFWDWKTCKMWHKIKASEVPVVAVAWHPHETSKVVTGDLNGVMKYWD</sequence>
<evidence type="ECO:0000313" key="1">
    <source>
        <dbReference type="EMBL" id="KAK3060798.1"/>
    </source>
</evidence>
<keyword evidence="2" id="KW-1185">Reference proteome</keyword>
<name>A0ACC3D2U7_9PEZI</name>
<proteinExistence type="predicted"/>
<evidence type="ECO:0000313" key="2">
    <source>
        <dbReference type="Proteomes" id="UP001186974"/>
    </source>
</evidence>
<dbReference type="Proteomes" id="UP001186974">
    <property type="component" value="Unassembled WGS sequence"/>
</dbReference>
<accession>A0ACC3D2U7</accession>